<dbReference type="EMBL" id="BROD01000001">
    <property type="protein sequence ID" value="GKX66744.1"/>
    <property type="molecule type" value="Genomic_DNA"/>
</dbReference>
<keyword evidence="2" id="KW-1185">Reference proteome</keyword>
<organism evidence="1 2">
    <name type="scientific">Inconstantimicrobium mannanitabidum</name>
    <dbReference type="NCBI Taxonomy" id="1604901"/>
    <lineage>
        <taxon>Bacteria</taxon>
        <taxon>Bacillati</taxon>
        <taxon>Bacillota</taxon>
        <taxon>Clostridia</taxon>
        <taxon>Eubacteriales</taxon>
        <taxon>Clostridiaceae</taxon>
        <taxon>Inconstantimicrobium</taxon>
    </lineage>
</organism>
<dbReference type="Proteomes" id="UP001058074">
    <property type="component" value="Unassembled WGS sequence"/>
</dbReference>
<evidence type="ECO:0000313" key="1">
    <source>
        <dbReference type="EMBL" id="GKX66744.1"/>
    </source>
</evidence>
<reference evidence="1" key="1">
    <citation type="journal article" date="2025" name="Int. J. Syst. Evol. Microbiol.">
        <title>Inconstantimicrobium mannanitabidum sp. nov., a novel member of the family Clostridiaceae isolated from anoxic soil under the treatment of reductive soil disinfestation.</title>
        <authorList>
            <person name="Ueki A."/>
            <person name="Tonouchi A."/>
            <person name="Honma S."/>
            <person name="Kaku N."/>
            <person name="Ueki K."/>
        </authorList>
    </citation>
    <scope>NUCLEOTIDE SEQUENCE</scope>
    <source>
        <strain evidence="1">TW13</strain>
    </source>
</reference>
<evidence type="ECO:0000313" key="2">
    <source>
        <dbReference type="Proteomes" id="UP001058074"/>
    </source>
</evidence>
<comment type="caution">
    <text evidence="1">The sequence shown here is derived from an EMBL/GenBank/DDBJ whole genome shotgun (WGS) entry which is preliminary data.</text>
</comment>
<sequence length="209" mass="24523">MDSILFKKNLKKYYNTEANLRNKYVMEEWKIRIRDNFYNLIKSENKVTLLELGAGVGYDSQFFLNNGLTVVATDISSEMVKSCKEKDIETYELDFYNLSKLSKRFDCIWAMNTLLHVPKADLPKVLNEINSVLNENGLFYMGVWGGEDFEKEYVKVEVSSSPRFFSYHSESKLKTTLGKHFQLVSFEQFDVEKEDKTKDTFQSIIMRKM</sequence>
<accession>A0ACB5RCW9</accession>
<proteinExistence type="predicted"/>
<protein>
    <submittedName>
        <fullName evidence="1">Uncharacterized protein</fullName>
    </submittedName>
</protein>
<name>A0ACB5RCW9_9CLOT</name>
<gene>
    <name evidence="1" type="ORF">rsdtw13_20020</name>
</gene>